<protein>
    <submittedName>
        <fullName evidence="1">Uncharacterized protein</fullName>
    </submittedName>
</protein>
<evidence type="ECO:0000313" key="1">
    <source>
        <dbReference type="EMBL" id="DAF47196.1"/>
    </source>
</evidence>
<sequence length="33" mass="3395">MSSLQRLGFSGCCGDATRKGATCGPESSFQAIK</sequence>
<name>A0A8S5S841_9CAUD</name>
<organism evidence="1">
    <name type="scientific">Caudovirales sp. ctTVN2</name>
    <dbReference type="NCBI Taxonomy" id="2827634"/>
    <lineage>
        <taxon>Viruses</taxon>
        <taxon>Duplodnaviria</taxon>
        <taxon>Heunggongvirae</taxon>
        <taxon>Uroviricota</taxon>
        <taxon>Caudoviricetes</taxon>
    </lineage>
</organism>
<accession>A0A8S5S841</accession>
<proteinExistence type="predicted"/>
<dbReference type="EMBL" id="BK032551">
    <property type="protein sequence ID" value="DAF47196.1"/>
    <property type="molecule type" value="Genomic_DNA"/>
</dbReference>
<reference evidence="1" key="1">
    <citation type="journal article" date="2021" name="Proc. Natl. Acad. Sci. U.S.A.">
        <title>A Catalog of Tens of Thousands of Viruses from Human Metagenomes Reveals Hidden Associations with Chronic Diseases.</title>
        <authorList>
            <person name="Tisza M.J."/>
            <person name="Buck C.B."/>
        </authorList>
    </citation>
    <scope>NUCLEOTIDE SEQUENCE</scope>
    <source>
        <strain evidence="1">CtTVN2</strain>
    </source>
</reference>